<gene>
    <name evidence="1" type="ORF">Hyperionvirus17_8</name>
</gene>
<dbReference type="InterPro" id="IPR015797">
    <property type="entry name" value="NUDIX_hydrolase-like_dom_sf"/>
</dbReference>
<protein>
    <submittedName>
        <fullName evidence="1">Uncharacterized protein</fullName>
    </submittedName>
</protein>
<name>A0A3G5AA12_9VIRU</name>
<sequence>MERPRKSFKIDHEGISYEVTSGGAIIYRLKNGILELLLSHNRSKYEDLGGTAENTDTDINHTVAREVEEESNKLISQKSILERIKNQKFIFSKTSKYILYILPATPTEASLTTEDFGTKEFHDNIPRTVHWIPFDEFINPATIKNKLNFRLKNRKIFEQLALLSPKKDDIYLF</sequence>
<dbReference type="Gene3D" id="3.90.79.10">
    <property type="entry name" value="Nucleoside Triphosphate Pyrophosphohydrolase"/>
    <property type="match status" value="1"/>
</dbReference>
<organism evidence="1">
    <name type="scientific">Hyperionvirus sp</name>
    <dbReference type="NCBI Taxonomy" id="2487770"/>
    <lineage>
        <taxon>Viruses</taxon>
        <taxon>Varidnaviria</taxon>
        <taxon>Bamfordvirae</taxon>
        <taxon>Nucleocytoviricota</taxon>
        <taxon>Megaviricetes</taxon>
        <taxon>Imitervirales</taxon>
        <taxon>Mimiviridae</taxon>
        <taxon>Klosneuvirinae</taxon>
    </lineage>
</organism>
<evidence type="ECO:0000313" key="1">
    <source>
        <dbReference type="EMBL" id="AYV84088.1"/>
    </source>
</evidence>
<proteinExistence type="predicted"/>
<dbReference type="EMBL" id="MK072399">
    <property type="protein sequence ID" value="AYV84088.1"/>
    <property type="molecule type" value="Genomic_DNA"/>
</dbReference>
<dbReference type="SUPFAM" id="SSF55811">
    <property type="entry name" value="Nudix"/>
    <property type="match status" value="1"/>
</dbReference>
<accession>A0A3G5AA12</accession>
<reference evidence="1" key="1">
    <citation type="submission" date="2018-10" db="EMBL/GenBank/DDBJ databases">
        <title>Hidden diversity of soil giant viruses.</title>
        <authorList>
            <person name="Schulz F."/>
            <person name="Alteio L."/>
            <person name="Goudeau D."/>
            <person name="Ryan E.M."/>
            <person name="Malmstrom R.R."/>
            <person name="Blanchard J."/>
            <person name="Woyke T."/>
        </authorList>
    </citation>
    <scope>NUCLEOTIDE SEQUENCE</scope>
    <source>
        <strain evidence="1">HYV1</strain>
    </source>
</reference>